<keyword evidence="3" id="KW-1185">Reference proteome</keyword>
<gene>
    <name evidence="2" type="ORF">PB1_02530</name>
</gene>
<sequence>MTVSFITQFTMGFVYLTLLLIVLGMFTSIYLLSKRE</sequence>
<accession>I3E5K8</accession>
<protein>
    <submittedName>
        <fullName evidence="2">Uncharacterized protein</fullName>
    </submittedName>
</protein>
<keyword evidence="1" id="KW-1133">Transmembrane helix</keyword>
<comment type="caution">
    <text evidence="2">The sequence shown here is derived from an EMBL/GenBank/DDBJ whole genome shotgun (WGS) entry which is preliminary data.</text>
</comment>
<evidence type="ECO:0000313" key="3">
    <source>
        <dbReference type="Proteomes" id="UP000010523"/>
    </source>
</evidence>
<organism evidence="2 3">
    <name type="scientific">Bacillus methanolicus PB1</name>
    <dbReference type="NCBI Taxonomy" id="997296"/>
    <lineage>
        <taxon>Bacteria</taxon>
        <taxon>Bacillati</taxon>
        <taxon>Bacillota</taxon>
        <taxon>Bacilli</taxon>
        <taxon>Bacillales</taxon>
        <taxon>Bacillaceae</taxon>
        <taxon>Bacillus</taxon>
    </lineage>
</organism>
<dbReference type="EMBL" id="AFEU01000001">
    <property type="protein sequence ID" value="EIJ81779.1"/>
    <property type="molecule type" value="Genomic_DNA"/>
</dbReference>
<dbReference type="STRING" id="997296.PB1_02530"/>
<keyword evidence="1" id="KW-0472">Membrane</keyword>
<feature type="transmembrane region" description="Helical" evidence="1">
    <location>
        <begin position="12"/>
        <end position="32"/>
    </location>
</feature>
<proteinExistence type="predicted"/>
<dbReference type="PATRIC" id="fig|997296.3.peg.564"/>
<keyword evidence="1" id="KW-0812">Transmembrane</keyword>
<evidence type="ECO:0000313" key="2">
    <source>
        <dbReference type="EMBL" id="EIJ81779.1"/>
    </source>
</evidence>
<reference evidence="2 3" key="1">
    <citation type="journal article" date="2012" name="Appl. Environ. Microbiol.">
        <title>Genome Sequence of Thermotolerant Bacillus methanolicus: Features and Regulation Related to Methylotrophy and Production of L-Lysine and L-Glutamate from Methanol.</title>
        <authorList>
            <person name="Heggeset T.M."/>
            <person name="Krog A."/>
            <person name="Balzer S."/>
            <person name="Wentzel A."/>
            <person name="Ellingsen T.E."/>
            <person name="Brautaset T."/>
        </authorList>
    </citation>
    <scope>NUCLEOTIDE SEQUENCE [LARGE SCALE GENOMIC DNA]</scope>
    <source>
        <strain evidence="2 3">PB1</strain>
    </source>
</reference>
<dbReference type="AlphaFoldDB" id="I3E5K8"/>
<evidence type="ECO:0000256" key="1">
    <source>
        <dbReference type="SAM" id="Phobius"/>
    </source>
</evidence>
<name>I3E5K8_BACMT</name>
<dbReference type="Proteomes" id="UP000010523">
    <property type="component" value="Unassembled WGS sequence"/>
</dbReference>